<evidence type="ECO:0000256" key="1">
    <source>
        <dbReference type="ARBA" id="ARBA00022500"/>
    </source>
</evidence>
<dbReference type="RefSeq" id="WP_058248597.1">
    <property type="nucleotide sequence ID" value="NZ_CYSE01000006.1"/>
</dbReference>
<name>A0A0P1GGK7_9RHOB</name>
<dbReference type="GO" id="GO:0006935">
    <property type="term" value="P:chemotaxis"/>
    <property type="evidence" value="ECO:0007669"/>
    <property type="project" value="UniProtKB-UniRule"/>
</dbReference>
<dbReference type="Proteomes" id="UP000054935">
    <property type="component" value="Unassembled WGS sequence"/>
</dbReference>
<keyword evidence="1 3" id="KW-0145">Chemotaxis</keyword>
<dbReference type="CDD" id="cd16352">
    <property type="entry name" value="CheD"/>
    <property type="match status" value="1"/>
</dbReference>
<dbReference type="InterPro" id="IPR005659">
    <property type="entry name" value="Chemorcpt_Glu_NH3ase_CheD"/>
</dbReference>
<evidence type="ECO:0000313" key="5">
    <source>
        <dbReference type="Proteomes" id="UP000054935"/>
    </source>
</evidence>
<gene>
    <name evidence="4" type="primary">cheD_1</name>
    <name evidence="3" type="synonym">cheD</name>
    <name evidence="4" type="ORF">TRN7648_03134</name>
</gene>
<comment type="catalytic activity">
    <reaction evidence="3">
        <text>L-glutaminyl-[protein] + H2O = L-glutamyl-[protein] + NH4(+)</text>
        <dbReference type="Rhea" id="RHEA:16441"/>
        <dbReference type="Rhea" id="RHEA-COMP:10207"/>
        <dbReference type="Rhea" id="RHEA-COMP:10208"/>
        <dbReference type="ChEBI" id="CHEBI:15377"/>
        <dbReference type="ChEBI" id="CHEBI:28938"/>
        <dbReference type="ChEBI" id="CHEBI:29973"/>
        <dbReference type="ChEBI" id="CHEBI:30011"/>
        <dbReference type="EC" id="3.5.1.44"/>
    </reaction>
</comment>
<dbReference type="InterPro" id="IPR011324">
    <property type="entry name" value="Cytotoxic_necrot_fac-like_cat"/>
</dbReference>
<dbReference type="AlphaFoldDB" id="A0A0P1GGK7"/>
<dbReference type="InterPro" id="IPR038592">
    <property type="entry name" value="CheD-like_sf"/>
</dbReference>
<dbReference type="EC" id="3.5.1.44" evidence="3"/>
<evidence type="ECO:0000313" key="4">
    <source>
        <dbReference type="EMBL" id="CUH80743.1"/>
    </source>
</evidence>
<dbReference type="PANTHER" id="PTHR35147:SF1">
    <property type="entry name" value="CHEMORECEPTOR GLUTAMINE DEAMIDASE CHED-RELATED"/>
    <property type="match status" value="1"/>
</dbReference>
<dbReference type="GO" id="GO:0050568">
    <property type="term" value="F:protein-glutamine glutaminase activity"/>
    <property type="evidence" value="ECO:0007669"/>
    <property type="project" value="UniProtKB-UniRule"/>
</dbReference>
<accession>A0A0P1GGK7</accession>
<reference evidence="4 5" key="1">
    <citation type="submission" date="2015-09" db="EMBL/GenBank/DDBJ databases">
        <authorList>
            <consortium name="Swine Surveillance"/>
        </authorList>
    </citation>
    <scope>NUCLEOTIDE SEQUENCE [LARGE SCALE GENOMIC DNA]</scope>
    <source>
        <strain evidence="4 5">CECT 7648</strain>
    </source>
</reference>
<dbReference type="Gene3D" id="3.30.1330.200">
    <property type="match status" value="1"/>
</dbReference>
<keyword evidence="4" id="KW-0675">Receptor</keyword>
<evidence type="ECO:0000256" key="3">
    <source>
        <dbReference type="HAMAP-Rule" id="MF_01440"/>
    </source>
</evidence>
<evidence type="ECO:0000256" key="2">
    <source>
        <dbReference type="ARBA" id="ARBA00022801"/>
    </source>
</evidence>
<dbReference type="Pfam" id="PF03975">
    <property type="entry name" value="CheD"/>
    <property type="match status" value="1"/>
</dbReference>
<dbReference type="SUPFAM" id="SSF64438">
    <property type="entry name" value="CNF1/YfiH-like putative cysteine hydrolases"/>
    <property type="match status" value="1"/>
</dbReference>
<protein>
    <recommendedName>
        <fullName evidence="3">Probable chemoreceptor glutamine deamidase CheD</fullName>
        <ecNumber evidence="3">3.5.1.44</ecNumber>
    </recommendedName>
</protein>
<dbReference type="OrthoDB" id="7838801at2"/>
<dbReference type="PANTHER" id="PTHR35147">
    <property type="entry name" value="CHEMORECEPTOR GLUTAMINE DEAMIDASE CHED-RELATED"/>
    <property type="match status" value="1"/>
</dbReference>
<keyword evidence="5" id="KW-1185">Reference proteome</keyword>
<dbReference type="HAMAP" id="MF_01440">
    <property type="entry name" value="CheD"/>
    <property type="match status" value="1"/>
</dbReference>
<sequence>MTTATKVHVQIGEVKTGGPGELLTAILGSCIGLGLLYPSRQIYGLAHCLLSNSGQQSDEISGRYVDQALKSMISLMKITPDDYRKIKAIVVGGANMTMPADTEPSRLVGSINSTTAYKAVRKQGFRNIYEDIGGVVGRQITIDCTTGEFTVAEIPRFGG</sequence>
<dbReference type="EMBL" id="CYSE01000006">
    <property type="protein sequence ID" value="CUH80743.1"/>
    <property type="molecule type" value="Genomic_DNA"/>
</dbReference>
<comment type="similarity">
    <text evidence="3">Belongs to the CheD family.</text>
</comment>
<dbReference type="STRING" id="441103.TRN7648_03134"/>
<organism evidence="4 5">
    <name type="scientific">Tropicibacter naphthalenivorans</name>
    <dbReference type="NCBI Taxonomy" id="441103"/>
    <lineage>
        <taxon>Bacteria</taxon>
        <taxon>Pseudomonadati</taxon>
        <taxon>Pseudomonadota</taxon>
        <taxon>Alphaproteobacteria</taxon>
        <taxon>Rhodobacterales</taxon>
        <taxon>Roseobacteraceae</taxon>
        <taxon>Tropicibacter</taxon>
    </lineage>
</organism>
<comment type="function">
    <text evidence="3">Probably deamidates glutamine residues to glutamate on methyl-accepting chemotaxis receptors (MCPs), playing an important role in chemotaxis.</text>
</comment>
<keyword evidence="2 3" id="KW-0378">Hydrolase</keyword>
<proteinExistence type="inferred from homology"/>